<name>A0A1T5JZI9_9GAMM</name>
<protein>
    <submittedName>
        <fullName evidence="1">TIGR02646 family protein</fullName>
    </submittedName>
</protein>
<dbReference type="Gene3D" id="1.10.30.50">
    <property type="match status" value="1"/>
</dbReference>
<keyword evidence="2" id="KW-1185">Reference proteome</keyword>
<dbReference type="Proteomes" id="UP000190341">
    <property type="component" value="Unassembled WGS sequence"/>
</dbReference>
<proteinExistence type="predicted"/>
<dbReference type="AlphaFoldDB" id="A0A1T5JZI9"/>
<organism evidence="1 2">
    <name type="scientific">Pseudoxanthomonas indica</name>
    <dbReference type="NCBI Taxonomy" id="428993"/>
    <lineage>
        <taxon>Bacteria</taxon>
        <taxon>Pseudomonadati</taxon>
        <taxon>Pseudomonadota</taxon>
        <taxon>Gammaproteobacteria</taxon>
        <taxon>Lysobacterales</taxon>
        <taxon>Lysobacteraceae</taxon>
        <taxon>Pseudoxanthomonas</taxon>
    </lineage>
</organism>
<dbReference type="EMBL" id="FUZV01000001">
    <property type="protein sequence ID" value="SKC56907.1"/>
    <property type="molecule type" value="Genomic_DNA"/>
</dbReference>
<reference evidence="1 2" key="1">
    <citation type="submission" date="2017-02" db="EMBL/GenBank/DDBJ databases">
        <authorList>
            <person name="Peterson S.W."/>
        </authorList>
    </citation>
    <scope>NUCLEOTIDE SEQUENCE [LARGE SCALE GENOMIC DNA]</scope>
    <source>
        <strain evidence="1 2">P15</strain>
    </source>
</reference>
<gene>
    <name evidence="1" type="ORF">SAMN06296058_1230</name>
</gene>
<evidence type="ECO:0000313" key="1">
    <source>
        <dbReference type="EMBL" id="SKC56907.1"/>
    </source>
</evidence>
<dbReference type="RefSeq" id="WP_079723548.1">
    <property type="nucleotide sequence ID" value="NZ_BMCL01000002.1"/>
</dbReference>
<accession>A0A1T5JZI9</accession>
<dbReference type="STRING" id="428993.SAMN06296058_1230"/>
<evidence type="ECO:0000313" key="2">
    <source>
        <dbReference type="Proteomes" id="UP000190341"/>
    </source>
</evidence>
<sequence length="225" mass="26252">MGLFEYPGTRHVRTLRPRKFKKYSTYKKYLQNEFSRLCVYCRQADSSVPSLIFSVDHYRPKGLPQFAHLLCEYSNLYYCCANCNSRKSNDWPATATSKRVVNPCDDVMSEHLRFNSKNGMMHPHSEHGEHMEELLQLNDPDRVEFRRTLMSVVNRVQLDVLELNNQEAKLLKKFSNSQISKTDFDDALSEIVEDREHLRLFIARSVGTKPLPPLPKSRMGIQLHT</sequence>